<dbReference type="SUPFAM" id="SSF56672">
    <property type="entry name" value="DNA/RNA polymerases"/>
    <property type="match status" value="1"/>
</dbReference>
<organism evidence="2 3">
    <name type="scientific">Cinara cedri</name>
    <dbReference type="NCBI Taxonomy" id="506608"/>
    <lineage>
        <taxon>Eukaryota</taxon>
        <taxon>Metazoa</taxon>
        <taxon>Ecdysozoa</taxon>
        <taxon>Arthropoda</taxon>
        <taxon>Hexapoda</taxon>
        <taxon>Insecta</taxon>
        <taxon>Pterygota</taxon>
        <taxon>Neoptera</taxon>
        <taxon>Paraneoptera</taxon>
        <taxon>Hemiptera</taxon>
        <taxon>Sternorrhyncha</taxon>
        <taxon>Aphidomorpha</taxon>
        <taxon>Aphidoidea</taxon>
        <taxon>Aphididae</taxon>
        <taxon>Lachninae</taxon>
        <taxon>Cinara</taxon>
    </lineage>
</organism>
<reference evidence="2 3" key="1">
    <citation type="submission" date="2019-08" db="EMBL/GenBank/DDBJ databases">
        <authorList>
            <person name="Alioto T."/>
            <person name="Alioto T."/>
            <person name="Gomez Garrido J."/>
        </authorList>
    </citation>
    <scope>NUCLEOTIDE SEQUENCE [LARGE SCALE GENOMIC DNA]</scope>
</reference>
<dbReference type="GO" id="GO:0003964">
    <property type="term" value="F:RNA-directed DNA polymerase activity"/>
    <property type="evidence" value="ECO:0007669"/>
    <property type="project" value="UniProtKB-KW"/>
</dbReference>
<feature type="domain" description="Reverse transcriptase" evidence="1">
    <location>
        <begin position="1"/>
        <end position="72"/>
    </location>
</feature>
<evidence type="ECO:0000313" key="2">
    <source>
        <dbReference type="EMBL" id="VVC28692.1"/>
    </source>
</evidence>
<keyword evidence="3" id="KW-1185">Reference proteome</keyword>
<dbReference type="PROSITE" id="PS50878">
    <property type="entry name" value="RT_POL"/>
    <property type="match status" value="1"/>
</dbReference>
<dbReference type="Proteomes" id="UP000325440">
    <property type="component" value="Unassembled WGS sequence"/>
</dbReference>
<dbReference type="InterPro" id="IPR043502">
    <property type="entry name" value="DNA/RNA_pol_sf"/>
</dbReference>
<protein>
    <submittedName>
        <fullName evidence="2">Reverse transcriptase domain</fullName>
    </submittedName>
</protein>
<dbReference type="EMBL" id="CABPRJ010000483">
    <property type="protein sequence ID" value="VVC28692.1"/>
    <property type="molecule type" value="Genomic_DNA"/>
</dbReference>
<evidence type="ECO:0000259" key="1">
    <source>
        <dbReference type="PROSITE" id="PS50878"/>
    </source>
</evidence>
<proteinExistence type="predicted"/>
<keyword evidence="2" id="KW-0548">Nucleotidyltransferase</keyword>
<dbReference type="OrthoDB" id="8196546at2759"/>
<dbReference type="Pfam" id="PF00078">
    <property type="entry name" value="RVT_1"/>
    <property type="match status" value="1"/>
</dbReference>
<dbReference type="AlphaFoldDB" id="A0A5E4MBA9"/>
<sequence length="269" mass="31418">MLGIGIKVGGILIPMIRFADDIVILAKTEHDLQRALEEMQIIINKYQMRINSSKTKILVCAREPTINANIYLENQLISQVSSFKYLESLITSDGRSSQEIKQRIGQAKTTFIKKKKILVSKKISRAIKNTFLKTFVWSVALYGCETWVINEKEKRSLEAFEMWCWRRMEKINWTERVTNEDVLTQVGETRSLIKAIKRRRWDMMGHVLRHDEELHHTIIEGAIEGRKPPGRPRNSYISQPKNDVGFDTYVGLKRLDKDRDKWRAKLKTL</sequence>
<accession>A0A5E4MBA9</accession>
<dbReference type="InterPro" id="IPR000477">
    <property type="entry name" value="RT_dom"/>
</dbReference>
<evidence type="ECO:0000313" key="3">
    <source>
        <dbReference type="Proteomes" id="UP000325440"/>
    </source>
</evidence>
<name>A0A5E4MBA9_9HEMI</name>
<keyword evidence="2" id="KW-0808">Transferase</keyword>
<gene>
    <name evidence="2" type="ORF">CINCED_3A004950</name>
</gene>
<dbReference type="PANTHER" id="PTHR47027">
    <property type="entry name" value="REVERSE TRANSCRIPTASE DOMAIN-CONTAINING PROTEIN"/>
    <property type="match status" value="1"/>
</dbReference>
<keyword evidence="2" id="KW-0695">RNA-directed DNA polymerase</keyword>
<dbReference type="PANTHER" id="PTHR47027:SF20">
    <property type="entry name" value="REVERSE TRANSCRIPTASE-LIKE PROTEIN WITH RNA-DIRECTED DNA POLYMERASE DOMAIN"/>
    <property type="match status" value="1"/>
</dbReference>